<evidence type="ECO:0000313" key="3">
    <source>
        <dbReference type="Proteomes" id="UP001500843"/>
    </source>
</evidence>
<dbReference type="GO" id="GO:0008168">
    <property type="term" value="F:methyltransferase activity"/>
    <property type="evidence" value="ECO:0007669"/>
    <property type="project" value="UniProtKB-KW"/>
</dbReference>
<dbReference type="SUPFAM" id="SSF53335">
    <property type="entry name" value="S-adenosyl-L-methionine-dependent methyltransferases"/>
    <property type="match status" value="1"/>
</dbReference>
<organism evidence="2 3">
    <name type="scientific">Promicromonospora umidemergens</name>
    <dbReference type="NCBI Taxonomy" id="629679"/>
    <lineage>
        <taxon>Bacteria</taxon>
        <taxon>Bacillati</taxon>
        <taxon>Actinomycetota</taxon>
        <taxon>Actinomycetes</taxon>
        <taxon>Micrococcales</taxon>
        <taxon>Promicromonosporaceae</taxon>
        <taxon>Promicromonospora</taxon>
    </lineage>
</organism>
<dbReference type="InterPro" id="IPR029063">
    <property type="entry name" value="SAM-dependent_MTases_sf"/>
</dbReference>
<keyword evidence="3" id="KW-1185">Reference proteome</keyword>
<dbReference type="InterPro" id="IPR050508">
    <property type="entry name" value="Methyltransf_Superfamily"/>
</dbReference>
<dbReference type="Proteomes" id="UP001500843">
    <property type="component" value="Unassembled WGS sequence"/>
</dbReference>
<dbReference type="InterPro" id="IPR013216">
    <property type="entry name" value="Methyltransf_11"/>
</dbReference>
<sequence length="257" mass="27042">MTADPTPWSAYLGAYHGQRPGITEAAFERACDPLLGSPHDWLTAALADRPGSVLDVACGNAPLRPRLSGAKTYLGVDLSEAEVRAAQALGRGPVVTGDARALPVSDASVDVVVSAMGLMLVQPLATAIEEVARVLRPNGTAAFLLPARAPLRLTDLRPLALLSLHLRGPGSMPQHVGRRRITALLEQAGLVVTQATTHRFPFHLRTPSDARLAVQSLYTPGRSPEQLMAAEAALAGIAGPGRELPLPLLRVVARKPG</sequence>
<proteinExistence type="predicted"/>
<dbReference type="Pfam" id="PF08241">
    <property type="entry name" value="Methyltransf_11"/>
    <property type="match status" value="1"/>
</dbReference>
<keyword evidence="2" id="KW-0808">Transferase</keyword>
<comment type="caution">
    <text evidence="2">The sequence shown here is derived from an EMBL/GenBank/DDBJ whole genome shotgun (WGS) entry which is preliminary data.</text>
</comment>
<dbReference type="RefSeq" id="WP_253874504.1">
    <property type="nucleotide sequence ID" value="NZ_BAABHM010000009.1"/>
</dbReference>
<dbReference type="EMBL" id="BAABHM010000009">
    <property type="protein sequence ID" value="GAA4697586.1"/>
    <property type="molecule type" value="Genomic_DNA"/>
</dbReference>
<keyword evidence="2" id="KW-0489">Methyltransferase</keyword>
<name>A0ABP8WZK7_9MICO</name>
<dbReference type="Gene3D" id="3.40.50.150">
    <property type="entry name" value="Vaccinia Virus protein VP39"/>
    <property type="match status" value="1"/>
</dbReference>
<protein>
    <submittedName>
        <fullName evidence="2">Class I SAM-dependent methyltransferase</fullName>
    </submittedName>
</protein>
<evidence type="ECO:0000313" key="2">
    <source>
        <dbReference type="EMBL" id="GAA4697586.1"/>
    </source>
</evidence>
<accession>A0ABP8WZK7</accession>
<evidence type="ECO:0000259" key="1">
    <source>
        <dbReference type="Pfam" id="PF08241"/>
    </source>
</evidence>
<reference evidence="3" key="1">
    <citation type="journal article" date="2019" name="Int. J. Syst. Evol. Microbiol.">
        <title>The Global Catalogue of Microorganisms (GCM) 10K type strain sequencing project: providing services to taxonomists for standard genome sequencing and annotation.</title>
        <authorList>
            <consortium name="The Broad Institute Genomics Platform"/>
            <consortium name="The Broad Institute Genome Sequencing Center for Infectious Disease"/>
            <person name="Wu L."/>
            <person name="Ma J."/>
        </authorList>
    </citation>
    <scope>NUCLEOTIDE SEQUENCE [LARGE SCALE GENOMIC DNA]</scope>
    <source>
        <strain evidence="3">JCM 17975</strain>
    </source>
</reference>
<gene>
    <name evidence="2" type="ORF">GCM10023198_17280</name>
</gene>
<dbReference type="PANTHER" id="PTHR42912">
    <property type="entry name" value="METHYLTRANSFERASE"/>
    <property type="match status" value="1"/>
</dbReference>
<dbReference type="GO" id="GO:0032259">
    <property type="term" value="P:methylation"/>
    <property type="evidence" value="ECO:0007669"/>
    <property type="project" value="UniProtKB-KW"/>
</dbReference>
<dbReference type="PANTHER" id="PTHR42912:SF93">
    <property type="entry name" value="N6-ADENOSINE-METHYLTRANSFERASE TMT1A"/>
    <property type="match status" value="1"/>
</dbReference>
<feature type="domain" description="Methyltransferase type 11" evidence="1">
    <location>
        <begin position="54"/>
        <end position="143"/>
    </location>
</feature>